<name>A0A7G6X0D8_9ACTN</name>
<reference evidence="2" key="1">
    <citation type="submission" date="2019-09" db="EMBL/GenBank/DDBJ databases">
        <title>Antimicrobial potential of Antarctic Bacteria.</title>
        <authorList>
            <person name="Benaud N."/>
            <person name="Edwards R.J."/>
            <person name="Ferrari B.C."/>
        </authorList>
    </citation>
    <scope>NUCLEOTIDE SEQUENCE [LARGE SCALE GENOMIC DNA]</scope>
    <source>
        <strain evidence="2">SPB151</strain>
    </source>
</reference>
<dbReference type="AlphaFoldDB" id="A0A7G6X0D8"/>
<dbReference type="KEGG" id="kqi:F1D05_19470"/>
<gene>
    <name evidence="1" type="ORF">F1D05_19470</name>
</gene>
<accession>A0A7G6X0D8</accession>
<keyword evidence="2" id="KW-1185">Reference proteome</keyword>
<sequence length="569" mass="63588">MEIEWAKIGRDKFDRIVEALFTRLYDGADEFRVYDGRGGDGGKDIYVRQGGRVRIIQLKYFPEGFSKINVKRRDQIKRSFASALEDAPYEWILVVPCNLTQSEQKYVDGLKGDSKIRVDYVDQARLNERLSAHLDIVAYFTRDDSITKALIYNREKDLLTGGVADVEARIRALHSVIDDADLNWGLDFSSRNGEVTQVIRAKHSRAAEVSPVGINMTTTFGPDQKSLESIFRRQVDYGITERVTLPPDVVASFEVTGPELLAWRGEGVEVTLYPAESPRLPFVFEFQDANSGTLSSHTGVTRSAAEATRGRSLVVCFYDAITLTLLFPHDASVGGEIKMSLDFQGADPFTVLRMLQLIDALENSVVAAMKVDGNSLGKIMLNSQRSLIPASSRADFERLRLFADDLNIVQRHCESYFPMPEDVSGEDRLYLRCARLLIEGKCAVVPRMNNLTVHLNGADSDGLRTVLESEAGVFMMENEIFGFEMFGHSFMLGPARTFSLRTKLTNAADAVRALEAGEADGFKLQVVPDGTESFWTYLPERWNGSGDEWPRPVGWGLEDFNDPADTLLP</sequence>
<organism evidence="1 2">
    <name type="scientific">Kribbella qitaiheensis</name>
    <dbReference type="NCBI Taxonomy" id="1544730"/>
    <lineage>
        <taxon>Bacteria</taxon>
        <taxon>Bacillati</taxon>
        <taxon>Actinomycetota</taxon>
        <taxon>Actinomycetes</taxon>
        <taxon>Propionibacteriales</taxon>
        <taxon>Kribbellaceae</taxon>
        <taxon>Kribbella</taxon>
    </lineage>
</organism>
<evidence type="ECO:0008006" key="3">
    <source>
        <dbReference type="Google" id="ProtNLM"/>
    </source>
</evidence>
<evidence type="ECO:0000313" key="2">
    <source>
        <dbReference type="Proteomes" id="UP000515563"/>
    </source>
</evidence>
<evidence type="ECO:0000313" key="1">
    <source>
        <dbReference type="EMBL" id="QNE19703.1"/>
    </source>
</evidence>
<dbReference type="Proteomes" id="UP000515563">
    <property type="component" value="Chromosome"/>
</dbReference>
<dbReference type="EMBL" id="CP043661">
    <property type="protein sequence ID" value="QNE19703.1"/>
    <property type="molecule type" value="Genomic_DNA"/>
</dbReference>
<proteinExistence type="predicted"/>
<reference evidence="1 2" key="2">
    <citation type="journal article" date="2020" name="Microbiol. Resour. Announc.">
        <title>Antarctic desert soil bacteria exhibit high novel natural product potential, evaluated through long-read genome sequencing and comparative genomics.</title>
        <authorList>
            <person name="Benaud N."/>
            <person name="Edwards R.J."/>
            <person name="Amos T.G."/>
            <person name="D'Agostino P.M."/>
            <person name="Gutierrez-Chavez C."/>
            <person name="Montgomery K."/>
            <person name="Nicetic I."/>
            <person name="Ferrari B.C."/>
        </authorList>
    </citation>
    <scope>NUCLEOTIDE SEQUENCE [LARGE SCALE GENOMIC DNA]</scope>
    <source>
        <strain evidence="1 2">SPB151</strain>
    </source>
</reference>
<protein>
    <recommendedName>
        <fullName evidence="3">Restriction endonuclease type IV Mrr domain-containing protein</fullName>
    </recommendedName>
</protein>
<dbReference type="RefSeq" id="WP_185441643.1">
    <property type="nucleotide sequence ID" value="NZ_CP043661.1"/>
</dbReference>